<dbReference type="OrthoDB" id="5954192at2759"/>
<name>A0A8S3SC29_MYTED</name>
<dbReference type="EMBL" id="CAJPWZ010001462">
    <property type="protein sequence ID" value="CAG2216018.1"/>
    <property type="molecule type" value="Genomic_DNA"/>
</dbReference>
<dbReference type="PANTHER" id="PTHR16262:SF2">
    <property type="entry name" value="PEROXISOME ASSEMBLY PROTEIN 26"/>
    <property type="match status" value="1"/>
</dbReference>
<accession>A0A8S3SC29</accession>
<organism evidence="3 4">
    <name type="scientific">Mytilus edulis</name>
    <name type="common">Blue mussel</name>
    <dbReference type="NCBI Taxonomy" id="6550"/>
    <lineage>
        <taxon>Eukaryota</taxon>
        <taxon>Metazoa</taxon>
        <taxon>Spiralia</taxon>
        <taxon>Lophotrochozoa</taxon>
        <taxon>Mollusca</taxon>
        <taxon>Bivalvia</taxon>
        <taxon>Autobranchia</taxon>
        <taxon>Pteriomorphia</taxon>
        <taxon>Mytilida</taxon>
        <taxon>Mytiloidea</taxon>
        <taxon>Mytilidae</taxon>
        <taxon>Mytilinae</taxon>
        <taxon>Mytilus</taxon>
    </lineage>
</organism>
<keyword evidence="1" id="KW-0479">Metal-binding</keyword>
<dbReference type="GO" id="GO:0016558">
    <property type="term" value="P:protein import into peroxisome matrix"/>
    <property type="evidence" value="ECO:0007669"/>
    <property type="project" value="TreeGrafter"/>
</dbReference>
<keyword evidence="1" id="KW-0862">Zinc</keyword>
<gene>
    <name evidence="3" type="ORF">MEDL_29752</name>
</gene>
<comment type="caution">
    <text evidence="3">The sequence shown here is derived from an EMBL/GenBank/DDBJ whole genome shotgun (WGS) entry which is preliminary data.</text>
</comment>
<dbReference type="AlphaFoldDB" id="A0A8S3SC29"/>
<protein>
    <submittedName>
        <fullName evidence="3">PEX26</fullName>
    </submittedName>
</protein>
<dbReference type="PANTHER" id="PTHR16262">
    <property type="entry name" value="PEROXISOME ASSEMBLY PROTEIN 26"/>
    <property type="match status" value="1"/>
</dbReference>
<dbReference type="Pfam" id="PF07163">
    <property type="entry name" value="Pex26"/>
    <property type="match status" value="1"/>
</dbReference>
<reference evidence="3" key="1">
    <citation type="submission" date="2021-03" db="EMBL/GenBank/DDBJ databases">
        <authorList>
            <person name="Bekaert M."/>
        </authorList>
    </citation>
    <scope>NUCLEOTIDE SEQUENCE</scope>
</reference>
<keyword evidence="1" id="KW-0863">Zinc-finger</keyword>
<dbReference type="Proteomes" id="UP000683360">
    <property type="component" value="Unassembled WGS sequence"/>
</dbReference>
<evidence type="ECO:0000259" key="2">
    <source>
        <dbReference type="PROSITE" id="PS50157"/>
    </source>
</evidence>
<feature type="domain" description="C2H2-type" evidence="2">
    <location>
        <begin position="109"/>
        <end position="137"/>
    </location>
</feature>
<evidence type="ECO:0000313" key="3">
    <source>
        <dbReference type="EMBL" id="CAG2216018.1"/>
    </source>
</evidence>
<evidence type="ECO:0000313" key="4">
    <source>
        <dbReference type="Proteomes" id="UP000683360"/>
    </source>
</evidence>
<dbReference type="InterPro" id="IPR013087">
    <property type="entry name" value="Znf_C2H2_type"/>
</dbReference>
<dbReference type="GO" id="GO:0044877">
    <property type="term" value="F:protein-containing complex binding"/>
    <property type="evidence" value="ECO:0007669"/>
    <property type="project" value="InterPro"/>
</dbReference>
<keyword evidence="4" id="KW-1185">Reference proteome</keyword>
<evidence type="ECO:0000256" key="1">
    <source>
        <dbReference type="PROSITE-ProRule" id="PRU00042"/>
    </source>
</evidence>
<dbReference type="GO" id="GO:0051117">
    <property type="term" value="F:ATPase binding"/>
    <property type="evidence" value="ECO:0007669"/>
    <property type="project" value="TreeGrafter"/>
</dbReference>
<dbReference type="InterPro" id="IPR010797">
    <property type="entry name" value="Pex26"/>
</dbReference>
<dbReference type="GO" id="GO:0005778">
    <property type="term" value="C:peroxisomal membrane"/>
    <property type="evidence" value="ECO:0007669"/>
    <property type="project" value="InterPro"/>
</dbReference>
<dbReference type="GO" id="GO:0045046">
    <property type="term" value="P:protein import into peroxisome membrane"/>
    <property type="evidence" value="ECO:0007669"/>
    <property type="project" value="InterPro"/>
</dbReference>
<sequence>MQQTLGEMEPAWKQYVKQVQKTCTGNLDVGEEFIVEYIEEGSLVFWTKTNSSTIKNKAKFAEIMDRFMVNLFQKCPIDTEDETKFSFSVDVVEGAEDEDTDDEDENDVFICGRCGITFKSFSSFTSHKRNINLCLKKTRTDQQHKNFEEPQSGLTSFSLNLGTDVLIISKGSREISNVIKKNVHDILLRVTKHSKFLQDISKERSPDIVEALCIVGIQAYAELNHWQQVLPYVQNVYTSIEECPFRVVQLCVLLHAKVEEYSQCYAIASIWLKDVKNPNDPDYLTLVDKKYP</sequence>
<dbReference type="GO" id="GO:0008270">
    <property type="term" value="F:zinc ion binding"/>
    <property type="evidence" value="ECO:0007669"/>
    <property type="project" value="UniProtKB-KW"/>
</dbReference>
<proteinExistence type="predicted"/>
<dbReference type="PROSITE" id="PS50157">
    <property type="entry name" value="ZINC_FINGER_C2H2_2"/>
    <property type="match status" value="1"/>
</dbReference>